<sequence length="159" mass="17325">MKLNRICMAVAAVTMTVQAAEAQENLANAPKLVTAVVQDVPLMSQQNQAVHLQFDDSARDDLPASITRPSGILTLAPAGLQGLPAFPTRGHGCNLCPDIRCQGPLYSGCSPRIYYGTNPRDDDPILPLYPQINDAKTTHWYDAALRMVRRKKAVAEVIK</sequence>
<dbReference type="EMBL" id="JASZZN010000004">
    <property type="protein sequence ID" value="MDM4015067.1"/>
    <property type="molecule type" value="Genomic_DNA"/>
</dbReference>
<reference evidence="2 3" key="1">
    <citation type="submission" date="2023-06" db="EMBL/GenBank/DDBJ databases">
        <title>Roseiconus lacunae JC819 isolated from Gulf of Mannar region, Tamil Nadu.</title>
        <authorList>
            <person name="Pk S."/>
            <person name="Ch S."/>
            <person name="Ch V.R."/>
        </authorList>
    </citation>
    <scope>NUCLEOTIDE SEQUENCE [LARGE SCALE GENOMIC DNA]</scope>
    <source>
        <strain evidence="2 3">JC819</strain>
    </source>
</reference>
<proteinExistence type="predicted"/>
<dbReference type="RefSeq" id="WP_160149424.1">
    <property type="nucleotide sequence ID" value="NZ_JASZZN010000004.1"/>
</dbReference>
<accession>A0ABT7PF00</accession>
<gene>
    <name evidence="2" type="ORF">QTN89_06470</name>
</gene>
<feature type="chain" id="PRO_5045369505" evidence="1">
    <location>
        <begin position="20"/>
        <end position="159"/>
    </location>
</feature>
<evidence type="ECO:0000313" key="3">
    <source>
        <dbReference type="Proteomes" id="UP001239462"/>
    </source>
</evidence>
<name>A0ABT7PF00_9BACT</name>
<keyword evidence="3" id="KW-1185">Reference proteome</keyword>
<protein>
    <submittedName>
        <fullName evidence="2">Uncharacterized protein</fullName>
    </submittedName>
</protein>
<comment type="caution">
    <text evidence="2">The sequence shown here is derived from an EMBL/GenBank/DDBJ whole genome shotgun (WGS) entry which is preliminary data.</text>
</comment>
<organism evidence="2 3">
    <name type="scientific">Roseiconus lacunae</name>
    <dbReference type="NCBI Taxonomy" id="2605694"/>
    <lineage>
        <taxon>Bacteria</taxon>
        <taxon>Pseudomonadati</taxon>
        <taxon>Planctomycetota</taxon>
        <taxon>Planctomycetia</taxon>
        <taxon>Pirellulales</taxon>
        <taxon>Pirellulaceae</taxon>
        <taxon>Roseiconus</taxon>
    </lineage>
</organism>
<evidence type="ECO:0000313" key="2">
    <source>
        <dbReference type="EMBL" id="MDM4015067.1"/>
    </source>
</evidence>
<evidence type="ECO:0000256" key="1">
    <source>
        <dbReference type="SAM" id="SignalP"/>
    </source>
</evidence>
<dbReference type="Proteomes" id="UP001239462">
    <property type="component" value="Unassembled WGS sequence"/>
</dbReference>
<feature type="signal peptide" evidence="1">
    <location>
        <begin position="1"/>
        <end position="19"/>
    </location>
</feature>
<keyword evidence="1" id="KW-0732">Signal</keyword>